<evidence type="ECO:0000313" key="2">
    <source>
        <dbReference type="EMBL" id="MDT0348146.1"/>
    </source>
</evidence>
<proteinExistence type="predicted"/>
<dbReference type="PANTHER" id="PTHR43792:SF1">
    <property type="entry name" value="N-ACETYLTRANSFERASE DOMAIN-CONTAINING PROTEIN"/>
    <property type="match status" value="1"/>
</dbReference>
<name>A0ABU2N2K1_9PSEU</name>
<evidence type="ECO:0000313" key="3">
    <source>
        <dbReference type="Proteomes" id="UP001183202"/>
    </source>
</evidence>
<dbReference type="EC" id="2.-.-.-" evidence="2"/>
<dbReference type="EMBL" id="JAVREJ010000001">
    <property type="protein sequence ID" value="MDT0348146.1"/>
    <property type="molecule type" value="Genomic_DNA"/>
</dbReference>
<keyword evidence="2" id="KW-0808">Transferase</keyword>
<dbReference type="InterPro" id="IPR000182">
    <property type="entry name" value="GNAT_dom"/>
</dbReference>
<dbReference type="PANTHER" id="PTHR43792">
    <property type="entry name" value="GNAT FAMILY, PUTATIVE (AFU_ORTHOLOGUE AFUA_3G00765)-RELATED-RELATED"/>
    <property type="match status" value="1"/>
</dbReference>
<dbReference type="Gene3D" id="3.40.630.30">
    <property type="match status" value="1"/>
</dbReference>
<protein>
    <submittedName>
        <fullName evidence="2">GNAT family protein</fullName>
        <ecNumber evidence="2">2.-.-.-</ecNumber>
    </submittedName>
</protein>
<keyword evidence="3" id="KW-1185">Reference proteome</keyword>
<dbReference type="SUPFAM" id="SSF55729">
    <property type="entry name" value="Acyl-CoA N-acyltransferases (Nat)"/>
    <property type="match status" value="1"/>
</dbReference>
<dbReference type="InterPro" id="IPR051531">
    <property type="entry name" value="N-acetyltransferase"/>
</dbReference>
<reference evidence="3" key="1">
    <citation type="submission" date="2023-07" db="EMBL/GenBank/DDBJ databases">
        <title>30 novel species of actinomycetes from the DSMZ collection.</title>
        <authorList>
            <person name="Nouioui I."/>
        </authorList>
    </citation>
    <scope>NUCLEOTIDE SEQUENCE [LARGE SCALE GENOMIC DNA]</scope>
    <source>
        <strain evidence="3">DSM 45834</strain>
    </source>
</reference>
<organism evidence="2 3">
    <name type="scientific">Pseudonocardia charpentierae</name>
    <dbReference type="NCBI Taxonomy" id="3075545"/>
    <lineage>
        <taxon>Bacteria</taxon>
        <taxon>Bacillati</taxon>
        <taxon>Actinomycetota</taxon>
        <taxon>Actinomycetes</taxon>
        <taxon>Pseudonocardiales</taxon>
        <taxon>Pseudonocardiaceae</taxon>
        <taxon>Pseudonocardia</taxon>
    </lineage>
</organism>
<dbReference type="Proteomes" id="UP001183202">
    <property type="component" value="Unassembled WGS sequence"/>
</dbReference>
<sequence length="181" mass="20073">MYPVKLHGPRITLREFERDDVDASMGLVGDDRVTQWLSFDSRTRNQAAAMIEGVVARAQLEPRTEYYLAGVLDDDSLIGFARLGLTGVKAAKLGYAVAADHWGHGYALEMAGLIVDFGFHELDLHRISAAIGPDNLRSIATADHLGMKYEGRIRDHVFTNGSWRDSALYSLLADERLVRPS</sequence>
<accession>A0ABU2N2K1</accession>
<dbReference type="InterPro" id="IPR016181">
    <property type="entry name" value="Acyl_CoA_acyltransferase"/>
</dbReference>
<dbReference type="RefSeq" id="WP_311554045.1">
    <property type="nucleotide sequence ID" value="NZ_JAVREJ010000001.1"/>
</dbReference>
<comment type="caution">
    <text evidence="2">The sequence shown here is derived from an EMBL/GenBank/DDBJ whole genome shotgun (WGS) entry which is preliminary data.</text>
</comment>
<gene>
    <name evidence="2" type="ORF">RM445_01230</name>
</gene>
<dbReference type="GO" id="GO:0016740">
    <property type="term" value="F:transferase activity"/>
    <property type="evidence" value="ECO:0007669"/>
    <property type="project" value="UniProtKB-KW"/>
</dbReference>
<dbReference type="Pfam" id="PF13302">
    <property type="entry name" value="Acetyltransf_3"/>
    <property type="match status" value="1"/>
</dbReference>
<evidence type="ECO:0000259" key="1">
    <source>
        <dbReference type="PROSITE" id="PS51186"/>
    </source>
</evidence>
<feature type="domain" description="N-acetyltransferase" evidence="1">
    <location>
        <begin position="11"/>
        <end position="174"/>
    </location>
</feature>
<dbReference type="PROSITE" id="PS51186">
    <property type="entry name" value="GNAT"/>
    <property type="match status" value="1"/>
</dbReference>